<sequence>MREIIGAGGQVSLIRHDSIEFFDCGENFSEITCPQCGVEIDQAVWGDMMDRDYVPTRMADPVNGIAPGFRMQADALPCCGASATVAQLDYVWPVAFGRFAVEAANPAIGELTTEQVMALEAALGCPLIVVYRHL</sequence>
<dbReference type="RefSeq" id="WP_200685931.1">
    <property type="nucleotide sequence ID" value="NZ_JAEPRQ010000003.1"/>
</dbReference>
<evidence type="ECO:0000313" key="1">
    <source>
        <dbReference type="EMBL" id="MBK4216231.1"/>
    </source>
</evidence>
<comment type="caution">
    <text evidence="1">The sequence shown here is derived from an EMBL/GenBank/DDBJ whole genome shotgun (WGS) entry which is preliminary data.</text>
</comment>
<name>A0A934SCC0_9RHOB</name>
<keyword evidence="2" id="KW-1185">Reference proteome</keyword>
<reference evidence="1" key="1">
    <citation type="submission" date="2021-01" db="EMBL/GenBank/DDBJ databases">
        <title>Paracoccus amoyensis sp. nov., isolated from the surface seawater along the coast of Xiamen Island, China.</title>
        <authorList>
            <person name="Lyu L."/>
        </authorList>
    </citation>
    <scope>NUCLEOTIDE SEQUENCE</scope>
    <source>
        <strain evidence="1">MJ17</strain>
    </source>
</reference>
<protein>
    <submittedName>
        <fullName evidence="1">Uncharacterized protein</fullName>
    </submittedName>
</protein>
<dbReference type="Proteomes" id="UP000640485">
    <property type="component" value="Unassembled WGS sequence"/>
</dbReference>
<organism evidence="1 2">
    <name type="scientific">Paracoccus caeni</name>
    <dbReference type="NCBI Taxonomy" id="657651"/>
    <lineage>
        <taxon>Bacteria</taxon>
        <taxon>Pseudomonadati</taxon>
        <taxon>Pseudomonadota</taxon>
        <taxon>Alphaproteobacteria</taxon>
        <taxon>Rhodobacterales</taxon>
        <taxon>Paracoccaceae</taxon>
        <taxon>Paracoccus</taxon>
    </lineage>
</organism>
<gene>
    <name evidence="1" type="ORF">JJJ17_09870</name>
</gene>
<accession>A0A934SCC0</accession>
<dbReference type="AlphaFoldDB" id="A0A934SCC0"/>
<evidence type="ECO:0000313" key="2">
    <source>
        <dbReference type="Proteomes" id="UP000640485"/>
    </source>
</evidence>
<dbReference type="EMBL" id="JAEPRQ010000003">
    <property type="protein sequence ID" value="MBK4216231.1"/>
    <property type="molecule type" value="Genomic_DNA"/>
</dbReference>
<proteinExistence type="predicted"/>